<evidence type="ECO:0000313" key="1">
    <source>
        <dbReference type="EMBL" id="KAL2650539.1"/>
    </source>
</evidence>
<evidence type="ECO:0000313" key="2">
    <source>
        <dbReference type="Proteomes" id="UP001605036"/>
    </source>
</evidence>
<dbReference type="Proteomes" id="UP001605036">
    <property type="component" value="Unassembled WGS sequence"/>
</dbReference>
<gene>
    <name evidence="1" type="ORF">R1flu_018667</name>
</gene>
<dbReference type="AlphaFoldDB" id="A0ABD1ZKF4"/>
<name>A0ABD1ZKF4_9MARC</name>
<keyword evidence="2" id="KW-1185">Reference proteome</keyword>
<dbReference type="EMBL" id="JBHFFA010000001">
    <property type="protein sequence ID" value="KAL2650539.1"/>
    <property type="molecule type" value="Genomic_DNA"/>
</dbReference>
<proteinExistence type="predicted"/>
<organism evidence="1 2">
    <name type="scientific">Riccia fluitans</name>
    <dbReference type="NCBI Taxonomy" id="41844"/>
    <lineage>
        <taxon>Eukaryota</taxon>
        <taxon>Viridiplantae</taxon>
        <taxon>Streptophyta</taxon>
        <taxon>Embryophyta</taxon>
        <taxon>Marchantiophyta</taxon>
        <taxon>Marchantiopsida</taxon>
        <taxon>Marchantiidae</taxon>
        <taxon>Marchantiales</taxon>
        <taxon>Ricciaceae</taxon>
        <taxon>Riccia</taxon>
    </lineage>
</organism>
<reference evidence="1 2" key="1">
    <citation type="submission" date="2024-09" db="EMBL/GenBank/DDBJ databases">
        <title>Chromosome-scale assembly of Riccia fluitans.</title>
        <authorList>
            <person name="Paukszto L."/>
            <person name="Sawicki J."/>
            <person name="Karawczyk K."/>
            <person name="Piernik-Szablinska J."/>
            <person name="Szczecinska M."/>
            <person name="Mazdziarz M."/>
        </authorList>
    </citation>
    <scope>NUCLEOTIDE SEQUENCE [LARGE SCALE GENOMIC DNA]</scope>
    <source>
        <strain evidence="1">Rf_01</strain>
        <tissue evidence="1">Aerial parts of the thallus</tissue>
    </source>
</reference>
<comment type="caution">
    <text evidence="1">The sequence shown here is derived from an EMBL/GenBank/DDBJ whole genome shotgun (WGS) entry which is preliminary data.</text>
</comment>
<sequence length="187" mass="21433">MSVSEMASRTSTTKKASVAKKPIPRHVFPLPGFFPRYGQYIPDEDETEEVVEVEKVEKEATLPDNTEELIVRKPPVIYCSALLRLIDEGLEMLWGLSYLTDEFLSRMDQRFSDPAKEELSEILKNEIPYEIYDALLLHVDLLFNWERAVLAGEKESLSEAEGQLGFSAWVLARLFIEEHIAFGNENH</sequence>
<accession>A0ABD1ZKF4</accession>
<protein>
    <submittedName>
        <fullName evidence="1">Uncharacterized protein</fullName>
    </submittedName>
</protein>